<dbReference type="Proteomes" id="UP000789525">
    <property type="component" value="Unassembled WGS sequence"/>
</dbReference>
<comment type="caution">
    <text evidence="1">The sequence shown here is derived from an EMBL/GenBank/DDBJ whole genome shotgun (WGS) entry which is preliminary data.</text>
</comment>
<name>A0ACA9QLS8_9GLOM</name>
<feature type="non-terminal residue" evidence="1">
    <location>
        <position position="302"/>
    </location>
</feature>
<dbReference type="EMBL" id="CAJVPT010054592">
    <property type="protein sequence ID" value="CAG8753642.1"/>
    <property type="molecule type" value="Genomic_DNA"/>
</dbReference>
<accession>A0ACA9QLS8</accession>
<feature type="non-terminal residue" evidence="1">
    <location>
        <position position="1"/>
    </location>
</feature>
<reference evidence="1" key="1">
    <citation type="submission" date="2021-06" db="EMBL/GenBank/DDBJ databases">
        <authorList>
            <person name="Kallberg Y."/>
            <person name="Tangrot J."/>
            <person name="Rosling A."/>
        </authorList>
    </citation>
    <scope>NUCLEOTIDE SEQUENCE</scope>
    <source>
        <strain evidence="1">CL356</strain>
    </source>
</reference>
<evidence type="ECO:0000313" key="1">
    <source>
        <dbReference type="EMBL" id="CAG8753642.1"/>
    </source>
</evidence>
<evidence type="ECO:0000313" key="2">
    <source>
        <dbReference type="Proteomes" id="UP000789525"/>
    </source>
</evidence>
<sequence>YLRAVDVEKIHKTLMDLWEEDLDAGTGTLWRTCEWLRSGTFLEDIGLAEPLQPIRLVHPRPVLLAERLKEYNNTVKFNTFSQSKFDCQICLSSVKGAQCIRLDCLHVFCRPCLTDFWSLCIAEGDVDRVMCADPQCVKDGRPVTEDEVLRVVSESETRRWKELRRKRALEKDPGLIYCPIAFCQSPCPTPQVQRDAKDRDSESMDDVAMRRKYLSLRTCDNCEFAFCILCKRAWHGLAPCSSDITTRFLEEYISLSDDDPEKLALELRFGKAQLKRLVAVFQEDQENKKWLRESTTQCPHCQ</sequence>
<protein>
    <submittedName>
        <fullName evidence="1">11307_t:CDS:1</fullName>
    </submittedName>
</protein>
<gene>
    <name evidence="1" type="ORF">ACOLOM_LOCUS12832</name>
</gene>
<keyword evidence="2" id="KW-1185">Reference proteome</keyword>
<proteinExistence type="predicted"/>
<organism evidence="1 2">
    <name type="scientific">Acaulospora colombiana</name>
    <dbReference type="NCBI Taxonomy" id="27376"/>
    <lineage>
        <taxon>Eukaryota</taxon>
        <taxon>Fungi</taxon>
        <taxon>Fungi incertae sedis</taxon>
        <taxon>Mucoromycota</taxon>
        <taxon>Glomeromycotina</taxon>
        <taxon>Glomeromycetes</taxon>
        <taxon>Diversisporales</taxon>
        <taxon>Acaulosporaceae</taxon>
        <taxon>Acaulospora</taxon>
    </lineage>
</organism>